<gene>
    <name evidence="1" type="ORF">LPB400_00390</name>
</gene>
<dbReference type="EMBL" id="CP079818">
    <property type="protein sequence ID" value="QXW90547.1"/>
    <property type="molecule type" value="Genomic_DNA"/>
</dbReference>
<evidence type="ECO:0000313" key="2">
    <source>
        <dbReference type="Proteomes" id="UP000825360"/>
    </source>
</evidence>
<dbReference type="Proteomes" id="UP000825360">
    <property type="component" value="Chromosome"/>
</dbReference>
<dbReference type="RefSeq" id="WP_070460621.1">
    <property type="nucleotide sequence ID" value="NZ_CP079818.1"/>
</dbReference>
<organism evidence="1 2">
    <name type="scientific">Neisseria perflava</name>
    <dbReference type="NCBI Taxonomy" id="33053"/>
    <lineage>
        <taxon>Bacteria</taxon>
        <taxon>Pseudomonadati</taxon>
        <taxon>Pseudomonadota</taxon>
        <taxon>Betaproteobacteria</taxon>
        <taxon>Neisseriales</taxon>
        <taxon>Neisseriaceae</taxon>
        <taxon>Neisseria</taxon>
    </lineage>
</organism>
<evidence type="ECO:0000313" key="1">
    <source>
        <dbReference type="EMBL" id="QXW90547.1"/>
    </source>
</evidence>
<dbReference type="KEGG" id="npf:LPB400_00390"/>
<sequence>MKTNVLALSSRSEFDQAVYQEDILIELSERLALEMEYAQIQPEELQKLLGKNEAYVTGLLEGFANIRLKELADIFSVFNKYVKLMPAYEGQKVCYLEDSKFNTVKLNINPEVKIAEDFRNFSIIKHNDNTQTISKLVNVTVNNNFSCNSEFQGILESQYIGNSLPNNQHQIQDIICGNNSLVSNVK</sequence>
<protein>
    <recommendedName>
        <fullName evidence="3">XRE family transcriptional regulator</fullName>
    </recommendedName>
</protein>
<accession>A0ABD7EZ21</accession>
<dbReference type="AlphaFoldDB" id="A0ABD7EZ21"/>
<name>A0ABD7EZ21_NEIPE</name>
<evidence type="ECO:0008006" key="3">
    <source>
        <dbReference type="Google" id="ProtNLM"/>
    </source>
</evidence>
<proteinExistence type="predicted"/>
<reference evidence="1 2" key="1">
    <citation type="submission" date="2021-07" db="EMBL/GenBank/DDBJ databases">
        <title>Genome sequencing of Neisseria perflava LPB0400.</title>
        <authorList>
            <person name="Kim J."/>
        </authorList>
    </citation>
    <scope>NUCLEOTIDE SEQUENCE [LARGE SCALE GENOMIC DNA]</scope>
    <source>
        <strain evidence="1 2">LPB0400</strain>
    </source>
</reference>